<dbReference type="Pfam" id="PF15615">
    <property type="entry name" value="TerB_C"/>
    <property type="match status" value="1"/>
</dbReference>
<dbReference type="SUPFAM" id="SSF158682">
    <property type="entry name" value="TerB-like"/>
    <property type="match status" value="1"/>
</dbReference>
<evidence type="ECO:0000313" key="7">
    <source>
        <dbReference type="Proteomes" id="UP000253345"/>
    </source>
</evidence>
<dbReference type="EMBL" id="QPJL01000018">
    <property type="protein sequence ID" value="RCW80715.1"/>
    <property type="molecule type" value="Genomic_DNA"/>
</dbReference>
<keyword evidence="2" id="KW-1133">Transmembrane helix</keyword>
<dbReference type="RefSeq" id="WP_245948771.1">
    <property type="nucleotide sequence ID" value="NZ_QPJL01000018.1"/>
</dbReference>
<reference evidence="6 7" key="1">
    <citation type="submission" date="2018-07" db="EMBL/GenBank/DDBJ databases">
        <title>Genomic Encyclopedia of Type Strains, Phase III (KMG-III): the genomes of soil and plant-associated and newly described type strains.</title>
        <authorList>
            <person name="Whitman W."/>
        </authorList>
    </citation>
    <scope>NUCLEOTIDE SEQUENCE [LARGE SCALE GENOMIC DNA]</scope>
    <source>
        <strain evidence="6 7">CECT 8525</strain>
    </source>
</reference>
<evidence type="ECO:0000259" key="3">
    <source>
        <dbReference type="Pfam" id="PF05099"/>
    </source>
</evidence>
<gene>
    <name evidence="6" type="ORF">DFP89_11832</name>
</gene>
<evidence type="ECO:0000259" key="4">
    <source>
        <dbReference type="Pfam" id="PF13208"/>
    </source>
</evidence>
<dbReference type="InterPro" id="IPR025266">
    <property type="entry name" value="TerB_N"/>
</dbReference>
<feature type="region of interest" description="Disordered" evidence="1">
    <location>
        <begin position="55"/>
        <end position="136"/>
    </location>
</feature>
<feature type="region of interest" description="Disordered" evidence="1">
    <location>
        <begin position="656"/>
        <end position="691"/>
    </location>
</feature>
<protein>
    <submittedName>
        <fullName evidence="6">Tellurite resistance protein</fullName>
    </submittedName>
</protein>
<dbReference type="CDD" id="cd07176">
    <property type="entry name" value="terB"/>
    <property type="match status" value="1"/>
</dbReference>
<feature type="transmembrane region" description="Helical" evidence="2">
    <location>
        <begin position="7"/>
        <end position="25"/>
    </location>
</feature>
<evidence type="ECO:0000256" key="2">
    <source>
        <dbReference type="SAM" id="Phobius"/>
    </source>
</evidence>
<name>A0A368YKM3_9RHOB</name>
<feature type="compositionally biased region" description="Low complexity" evidence="1">
    <location>
        <begin position="56"/>
        <end position="70"/>
    </location>
</feature>
<feature type="domain" description="Co-chaperone DjlA N-terminal" evidence="3">
    <location>
        <begin position="545"/>
        <end position="651"/>
    </location>
</feature>
<dbReference type="InterPro" id="IPR029024">
    <property type="entry name" value="TerB-like"/>
</dbReference>
<feature type="domain" description="TerB N-terminal" evidence="4">
    <location>
        <begin position="137"/>
        <end position="333"/>
    </location>
</feature>
<feature type="domain" description="TerB-C" evidence="5">
    <location>
        <begin position="678"/>
        <end position="802"/>
    </location>
</feature>
<dbReference type="Gene3D" id="1.10.3680.10">
    <property type="entry name" value="TerB-like"/>
    <property type="match status" value="1"/>
</dbReference>
<dbReference type="InterPro" id="IPR028932">
    <property type="entry name" value="TerB-C"/>
</dbReference>
<dbReference type="Pfam" id="PF05099">
    <property type="entry name" value="TerB"/>
    <property type="match status" value="1"/>
</dbReference>
<dbReference type="Proteomes" id="UP000253345">
    <property type="component" value="Unassembled WGS sequence"/>
</dbReference>
<accession>A0A368YKM3</accession>
<proteinExistence type="predicted"/>
<dbReference type="Pfam" id="PF13208">
    <property type="entry name" value="TerB_N"/>
    <property type="match status" value="1"/>
</dbReference>
<keyword evidence="2" id="KW-0812">Transmembrane</keyword>
<organism evidence="6 7">
    <name type="scientific">Paracoccus lutimaris</name>
    <dbReference type="NCBI Taxonomy" id="1490030"/>
    <lineage>
        <taxon>Bacteria</taxon>
        <taxon>Pseudomonadati</taxon>
        <taxon>Pseudomonadota</taxon>
        <taxon>Alphaproteobacteria</taxon>
        <taxon>Rhodobacterales</taxon>
        <taxon>Paracoccaceae</taxon>
        <taxon>Paracoccus</taxon>
    </lineage>
</organism>
<evidence type="ECO:0000256" key="1">
    <source>
        <dbReference type="SAM" id="MobiDB-lite"/>
    </source>
</evidence>
<keyword evidence="2" id="KW-0472">Membrane</keyword>
<dbReference type="InterPro" id="IPR007791">
    <property type="entry name" value="DjlA_N"/>
</dbReference>
<evidence type="ECO:0000259" key="5">
    <source>
        <dbReference type="Pfam" id="PF15615"/>
    </source>
</evidence>
<sequence length="811" mass="87835">MLRVLRAIVLYLVFMFLTVLVVAWAMPDAPVLLQLALFFGVPAWLVRRSTRRRAAPETAGAPAAPAADAAPPVPQRDPETLEEFEEARAREPALRWVGGARADGKAPRPSTAEPRPASQAAAPWGSAGQPAKGGWVPSGGQVVVAGRTIGGMIYAGAPFGQAGQSRAWIDPALPAGASGRDKAGEDLPYWPAYAALPPRSRATYLDWLAGGRASADYDVGYMFLYFYGLERRFLCDDPTEDERHVIRAEVARLMALYPDSGSARRYLGEFLQLACCMMDDAGTTPPEVEGGWELPLALRFALGRRVAAGEPLDAQWLLAWLKSHPEGNLRTPARRCAAEFDVLFRILFDRRFPQGLQVRVPRKALSVTYRAASGEFDFEFAPKIAGRAVPDITGLHKPIEIAQEIAEEACEALDKFSRYLGRNPEGRGSLEAQALLPIELASAFPSGQLDALRDWARRIVAGDGLVPVSALMTRLEGQVGPKLARRQLTDAADVLARIGFGLAPDPRFALRAPRLDEPVVLFELPQPVARLEDVGEEFRSGLLQIALGCVVAQADGQVSPDEERALRAQLDEIAGLTEVERIMLKANLDWFLAVPPDMVQLRGRMKEVGTGQEENLRRAVVSVTHADGAVAAAEVAGVERIYRALGLDPAHVYSDLHAGGAPDEPVRVRDADPSPDAEAIPPARRSSGLDPERIAAIRADTARASAVLGQIFAAEPEAPEPSATDAPQALPGLDLRLTALLGDLIGSERWSEAAFSDLVQRHGLMPAGALEALNEWAWNCYDEALIEEYDGYEVSTTLIERIKAELTGKEM</sequence>
<evidence type="ECO:0000313" key="6">
    <source>
        <dbReference type="EMBL" id="RCW80715.1"/>
    </source>
</evidence>
<dbReference type="AlphaFoldDB" id="A0A368YKM3"/>
<keyword evidence="7" id="KW-1185">Reference proteome</keyword>
<comment type="caution">
    <text evidence="6">The sequence shown here is derived from an EMBL/GenBank/DDBJ whole genome shotgun (WGS) entry which is preliminary data.</text>
</comment>